<dbReference type="Proteomes" id="UP001156398">
    <property type="component" value="Unassembled WGS sequence"/>
</dbReference>
<sequence>MAFPTAPERGRPEFPGGGGAFGAPAPGAPAPGGPPAEPARRRLGFGLLGPRRPRHTLGVEQLAAVGLPVGDDGVIIGVDAADRPAVLGLNRPTPLEMVLVGGLWLAQVLTLRAAATGTRVAVETGRPQAWSTLAQAAGGGQQCVTLHEVGRVPPLGPSVGAPVLVVRDAGGRPPRGRVSAAPWQSVLTVLPYLGPNTTRFLESASLVGVQRISPEESRLIGRIMAIPATESQTLPTLADAFALWCTRTHRQLVMTRPTDSESGLLGAPRRMD</sequence>
<evidence type="ECO:0000313" key="3">
    <source>
        <dbReference type="Proteomes" id="UP001156398"/>
    </source>
</evidence>
<name>A0ABT6W3K4_9ACTN</name>
<reference evidence="2 3" key="1">
    <citation type="submission" date="2023-05" db="EMBL/GenBank/DDBJ databases">
        <title>Streptantibioticus silvisoli sp. nov., acidotolerant actinomycetes 1 from pine litter.</title>
        <authorList>
            <person name="Swiecimska M."/>
            <person name="Golinska P."/>
            <person name="Sangal V."/>
            <person name="Wachnowicz B."/>
            <person name="Goodfellow M."/>
        </authorList>
    </citation>
    <scope>NUCLEOTIDE SEQUENCE [LARGE SCALE GENOMIC DNA]</scope>
    <source>
        <strain evidence="2 3">SL54</strain>
    </source>
</reference>
<accession>A0ABT6W3K4</accession>
<feature type="region of interest" description="Disordered" evidence="1">
    <location>
        <begin position="1"/>
        <end position="43"/>
    </location>
</feature>
<keyword evidence="3" id="KW-1185">Reference proteome</keyword>
<evidence type="ECO:0000313" key="2">
    <source>
        <dbReference type="EMBL" id="MDI5965323.1"/>
    </source>
</evidence>
<feature type="compositionally biased region" description="Pro residues" evidence="1">
    <location>
        <begin position="26"/>
        <end position="37"/>
    </location>
</feature>
<gene>
    <name evidence="2" type="ORF">POF43_021785</name>
</gene>
<evidence type="ECO:0000256" key="1">
    <source>
        <dbReference type="SAM" id="MobiDB-lite"/>
    </source>
</evidence>
<protein>
    <submittedName>
        <fullName evidence="2">Uncharacterized protein</fullName>
    </submittedName>
</protein>
<dbReference type="EMBL" id="JAAGKO020000033">
    <property type="protein sequence ID" value="MDI5965323.1"/>
    <property type="molecule type" value="Genomic_DNA"/>
</dbReference>
<comment type="caution">
    <text evidence="2">The sequence shown here is derived from an EMBL/GenBank/DDBJ whole genome shotgun (WGS) entry which is preliminary data.</text>
</comment>
<dbReference type="RefSeq" id="WP_271323491.1">
    <property type="nucleotide sequence ID" value="NZ_JAAGKO020000033.1"/>
</dbReference>
<proteinExistence type="predicted"/>
<organism evidence="2 3">
    <name type="scientific">Streptantibioticus silvisoli</name>
    <dbReference type="NCBI Taxonomy" id="2705255"/>
    <lineage>
        <taxon>Bacteria</taxon>
        <taxon>Bacillati</taxon>
        <taxon>Actinomycetota</taxon>
        <taxon>Actinomycetes</taxon>
        <taxon>Kitasatosporales</taxon>
        <taxon>Streptomycetaceae</taxon>
        <taxon>Streptantibioticus</taxon>
    </lineage>
</organism>